<dbReference type="Proteomes" id="UP000708208">
    <property type="component" value="Unassembled WGS sequence"/>
</dbReference>
<dbReference type="EMBL" id="CAJVCH010002052">
    <property type="protein sequence ID" value="CAG7642491.1"/>
    <property type="molecule type" value="Genomic_DNA"/>
</dbReference>
<keyword evidence="2" id="KW-1185">Reference proteome</keyword>
<proteinExistence type="predicted"/>
<name>A0A8J2J1X8_9HEXA</name>
<protein>
    <submittedName>
        <fullName evidence="1">Uncharacterized protein</fullName>
    </submittedName>
</protein>
<sequence length="84" mass="9420">MNLENSSQDKLEAWSQSTGMSMNLPTDATASSAGACPFRTYNHSQSLPVGHYDTSKSERKWYRDAMKRVVDVCEREDLLSVLCS</sequence>
<comment type="caution">
    <text evidence="1">The sequence shown here is derived from an EMBL/GenBank/DDBJ whole genome shotgun (WGS) entry which is preliminary data.</text>
</comment>
<gene>
    <name evidence="1" type="ORF">AFUS01_LOCUS442</name>
</gene>
<accession>A0A8J2J1X8</accession>
<organism evidence="1 2">
    <name type="scientific">Allacma fusca</name>
    <dbReference type="NCBI Taxonomy" id="39272"/>
    <lineage>
        <taxon>Eukaryota</taxon>
        <taxon>Metazoa</taxon>
        <taxon>Ecdysozoa</taxon>
        <taxon>Arthropoda</taxon>
        <taxon>Hexapoda</taxon>
        <taxon>Collembola</taxon>
        <taxon>Symphypleona</taxon>
        <taxon>Sminthuridae</taxon>
        <taxon>Allacma</taxon>
    </lineage>
</organism>
<dbReference type="AlphaFoldDB" id="A0A8J2J1X8"/>
<evidence type="ECO:0000313" key="2">
    <source>
        <dbReference type="Proteomes" id="UP000708208"/>
    </source>
</evidence>
<reference evidence="1" key="1">
    <citation type="submission" date="2021-06" db="EMBL/GenBank/DDBJ databases">
        <authorList>
            <person name="Hodson N. C."/>
            <person name="Mongue J. A."/>
            <person name="Jaron S. K."/>
        </authorList>
    </citation>
    <scope>NUCLEOTIDE SEQUENCE</scope>
</reference>
<evidence type="ECO:0000313" key="1">
    <source>
        <dbReference type="EMBL" id="CAG7642491.1"/>
    </source>
</evidence>